<comment type="caution">
    <text evidence="2">The sequence shown here is derived from an EMBL/GenBank/DDBJ whole genome shotgun (WGS) entry which is preliminary data.</text>
</comment>
<dbReference type="AlphaFoldDB" id="A0AA37UNB4"/>
<dbReference type="EMBL" id="BSUL01000001">
    <property type="protein sequence ID" value="GMA29913.1"/>
    <property type="molecule type" value="Genomic_DNA"/>
</dbReference>
<accession>A0AA37UNB4</accession>
<proteinExistence type="predicted"/>
<keyword evidence="1" id="KW-0472">Membrane</keyword>
<keyword evidence="5" id="KW-1185">Reference proteome</keyword>
<feature type="transmembrane region" description="Helical" evidence="1">
    <location>
        <begin position="6"/>
        <end position="29"/>
    </location>
</feature>
<dbReference type="EMBL" id="BSUL01000002">
    <property type="protein sequence ID" value="GMA29958.1"/>
    <property type="molecule type" value="Genomic_DNA"/>
</dbReference>
<gene>
    <name evidence="2" type="ORF">GCM10025874_00500</name>
    <name evidence="3" type="ORF">GCM10025874_31660</name>
    <name evidence="4" type="ORF">GCM10025874_32110</name>
</gene>
<evidence type="ECO:0000313" key="5">
    <source>
        <dbReference type="Proteomes" id="UP001157160"/>
    </source>
</evidence>
<reference evidence="2" key="2">
    <citation type="submission" date="2023-02" db="EMBL/GenBank/DDBJ databases">
        <authorList>
            <person name="Sun Q."/>
            <person name="Mori K."/>
        </authorList>
    </citation>
    <scope>NUCLEOTIDE SEQUENCE</scope>
    <source>
        <strain evidence="2">NBRC 112289</strain>
    </source>
</reference>
<sequence>MDYPEALALWIQTAAVVVAVGASVVALIVSWRDRVNSRRIAAEDRRASIEQAKLMLDLEMMIRLLQNRNRGGSSDPQERKVMGAEALTLVGLLGRDLVPEQWDRQVGHDEEGFQKFLEDPDWPEWKKDAIEVQIAMDRTVARIRALSERPSTA</sequence>
<evidence type="ECO:0000256" key="1">
    <source>
        <dbReference type="SAM" id="Phobius"/>
    </source>
</evidence>
<dbReference type="RefSeq" id="WP_284228864.1">
    <property type="nucleotide sequence ID" value="NZ_BSUL01000001.1"/>
</dbReference>
<reference evidence="2 5" key="1">
    <citation type="journal article" date="2014" name="Int. J. Syst. Evol. Microbiol.">
        <title>Complete genome sequence of Corynebacterium casei LMG S-19264T (=DSM 44701T), isolated from a smear-ripened cheese.</title>
        <authorList>
            <consortium name="US DOE Joint Genome Institute (JGI-PGF)"/>
            <person name="Walter F."/>
            <person name="Albersmeier A."/>
            <person name="Kalinowski J."/>
            <person name="Ruckert C."/>
        </authorList>
    </citation>
    <scope>NUCLEOTIDE SEQUENCE [LARGE SCALE GENOMIC DNA]</scope>
    <source>
        <strain evidence="2 5">NBRC 112289</strain>
    </source>
</reference>
<dbReference type="Proteomes" id="UP001157160">
    <property type="component" value="Unassembled WGS sequence"/>
</dbReference>
<evidence type="ECO:0000313" key="4">
    <source>
        <dbReference type="EMBL" id="GMA29958.1"/>
    </source>
</evidence>
<evidence type="ECO:0000313" key="3">
    <source>
        <dbReference type="EMBL" id="GMA29913.1"/>
    </source>
</evidence>
<name>A0AA37UNB4_9MICO</name>
<keyword evidence="1" id="KW-0812">Transmembrane</keyword>
<organism evidence="2 5">
    <name type="scientific">Arenivirga flava</name>
    <dbReference type="NCBI Taxonomy" id="1930060"/>
    <lineage>
        <taxon>Bacteria</taxon>
        <taxon>Bacillati</taxon>
        <taxon>Actinomycetota</taxon>
        <taxon>Actinomycetes</taxon>
        <taxon>Micrococcales</taxon>
        <taxon>Microbacteriaceae</taxon>
        <taxon>Arenivirga</taxon>
    </lineage>
</organism>
<protein>
    <submittedName>
        <fullName evidence="2">Uncharacterized protein</fullName>
    </submittedName>
</protein>
<keyword evidence="1" id="KW-1133">Transmembrane helix</keyword>
<evidence type="ECO:0000313" key="2">
    <source>
        <dbReference type="EMBL" id="GMA26797.1"/>
    </source>
</evidence>
<dbReference type="EMBL" id="BSUL01000001">
    <property type="protein sequence ID" value="GMA26797.1"/>
    <property type="molecule type" value="Genomic_DNA"/>
</dbReference>